<organism evidence="2 3">
    <name type="scientific">Cylindrotheca closterium</name>
    <dbReference type="NCBI Taxonomy" id="2856"/>
    <lineage>
        <taxon>Eukaryota</taxon>
        <taxon>Sar</taxon>
        <taxon>Stramenopiles</taxon>
        <taxon>Ochrophyta</taxon>
        <taxon>Bacillariophyta</taxon>
        <taxon>Bacillariophyceae</taxon>
        <taxon>Bacillariophycidae</taxon>
        <taxon>Bacillariales</taxon>
        <taxon>Bacillariaceae</taxon>
        <taxon>Cylindrotheca</taxon>
    </lineage>
</organism>
<feature type="compositionally biased region" description="Gly residues" evidence="1">
    <location>
        <begin position="704"/>
        <end position="714"/>
    </location>
</feature>
<evidence type="ECO:0000313" key="2">
    <source>
        <dbReference type="EMBL" id="CAJ1904546.1"/>
    </source>
</evidence>
<name>A0AAD2FAU6_9STRA</name>
<feature type="compositionally biased region" description="Low complexity" evidence="1">
    <location>
        <begin position="1027"/>
        <end position="1041"/>
    </location>
</feature>
<sequence length="1156" mass="127750">MPTMPLKSLFKRKRRNKISSRGNELNEEYDPVMVEPEHAAQSTSEQKPLLDAKKAQSRKRFEAAKRMFGSQSTPSEQEARETSVTPEKISRFQPNVSRGVESRRDTSMHQVFPPLQPKDSDEVDLDDVEEKAPEKSPRTPQRHHQIPQARKDVHRLGKEHTLPSQRVAWTGSVVGFTQSSASFGQKQSHDKYSAQSKFSSFAQGDDDTAQYEEIDNKDYLIESDDESNEADESPTGIKQDQYASNDFTSFGESYFASESAKQHNIGVFQNPEQHAKSHRMATSPRQAARQRSIDKQHRNDNSSPLNSAPSMDSYLLRGTESDSVLFGEGLAPSASEDFFAGLDAEEETNPSEHMSTNNSLIDNSLIEEASVSIESRQPDSRADYSHSQFQNDFTNSVRHGWDYLEQAVSIDKDERQGGFTKTVQTVRESWDYLEHSLSAKSADSEFDDMVMTIRQSFSNITEDLATQVERALPSSTLIPDQTLTSRQDDLLNTVINNMSFFNEDSTDEELEQELFGAPKETTNAIKEVPTNPKDPDEILDEVLENWSLTSDNPTDQKEQNSSDFANEVPNEVPSEVPSEEPSEESNEEPDFTNESGFIATVRQTLSYLTDDGGDEEDENGSSMSRSHTEEVKTSREEKHEKKESGGLLKSWSFLSSGSRDDDDSRSASDTSSIGTASDDDESAVYKDDLSVDYSDAPSDEEGLSIGGLSRGQGGMLDQVLDHWSYFAAATGLPEDLDEFDDFDDYSSTHSVSESDESTIVEERRMRGRSRKASPKTNRRQEAAPKASRRKKKSSKSKRRAIPETVFSTVDDSESSVDQDLPPSTGMVVNIPLQPLIVHTSEQVNGPSAAEKTIEGDVVPVAQETEKASAEKEDSSNSDVEDAEAKLEASDEELLKDEQIEEKTDEETVSAESTASDSVEEEIQRAQEKALLALEEEMESSGSAVVTGPVLVESTEVGEPGEYGKMNADEESIESIGCATATENVSVQSIQDADDDVSEVFDADNVSESGLDDAEEIERKTDEDESVESASVESESAATVSESLEDLGHERSYFSESEGESEDGSEYTAEYSDESSSTGPIKKTYSASSMKSAVSSRFGQPGSTTDDINTAAKVKSTKGQTGRVVDCPRSSKRSNQSRKKRNDEESEASQPHRRRLV</sequence>
<feature type="compositionally biased region" description="Polar residues" evidence="1">
    <location>
        <begin position="193"/>
        <end position="202"/>
    </location>
</feature>
<feature type="compositionally biased region" description="Acidic residues" evidence="1">
    <location>
        <begin position="204"/>
        <end position="213"/>
    </location>
</feature>
<feature type="compositionally biased region" description="Basic residues" evidence="1">
    <location>
        <begin position="765"/>
        <end position="777"/>
    </location>
</feature>
<feature type="compositionally biased region" description="Basic and acidic residues" evidence="1">
    <location>
        <begin position="48"/>
        <end position="65"/>
    </location>
</feature>
<dbReference type="EMBL" id="CAKOGP040000001">
    <property type="protein sequence ID" value="CAJ1904546.1"/>
    <property type="molecule type" value="Genomic_DNA"/>
</dbReference>
<dbReference type="AlphaFoldDB" id="A0AAD2FAU6"/>
<reference evidence="2" key="1">
    <citation type="submission" date="2023-08" db="EMBL/GenBank/DDBJ databases">
        <authorList>
            <person name="Audoor S."/>
            <person name="Bilcke G."/>
        </authorList>
    </citation>
    <scope>NUCLEOTIDE SEQUENCE</scope>
</reference>
<feature type="compositionally biased region" description="Acidic residues" evidence="1">
    <location>
        <begin position="221"/>
        <end position="232"/>
    </location>
</feature>
<proteinExistence type="predicted"/>
<keyword evidence="3" id="KW-1185">Reference proteome</keyword>
<feature type="compositionally biased region" description="Basic and acidic residues" evidence="1">
    <location>
        <begin position="626"/>
        <end position="644"/>
    </location>
</feature>
<feature type="compositionally biased region" description="Basic and acidic residues" evidence="1">
    <location>
        <begin position="149"/>
        <end position="161"/>
    </location>
</feature>
<feature type="compositionally biased region" description="Basic residues" evidence="1">
    <location>
        <begin position="1129"/>
        <end position="1139"/>
    </location>
</feature>
<feature type="compositionally biased region" description="Acidic residues" evidence="1">
    <location>
        <begin position="992"/>
        <end position="1001"/>
    </location>
</feature>
<feature type="compositionally biased region" description="Basic residues" evidence="1">
    <location>
        <begin position="786"/>
        <end position="799"/>
    </location>
</feature>
<dbReference type="Proteomes" id="UP001295423">
    <property type="component" value="Unassembled WGS sequence"/>
</dbReference>
<feature type="compositionally biased region" description="Acidic residues" evidence="1">
    <location>
        <begin position="577"/>
        <end position="591"/>
    </location>
</feature>
<feature type="region of interest" description="Disordered" evidence="1">
    <location>
        <begin position="737"/>
        <end position="825"/>
    </location>
</feature>
<comment type="caution">
    <text evidence="2">The sequence shown here is derived from an EMBL/GenBank/DDBJ whole genome shotgun (WGS) entry which is preliminary data.</text>
</comment>
<evidence type="ECO:0000313" key="3">
    <source>
        <dbReference type="Proteomes" id="UP001295423"/>
    </source>
</evidence>
<gene>
    <name evidence="2" type="ORF">CYCCA115_LOCUS406</name>
</gene>
<feature type="region of interest" description="Disordered" evidence="1">
    <location>
        <begin position="992"/>
        <end position="1156"/>
    </location>
</feature>
<evidence type="ECO:0000256" key="1">
    <source>
        <dbReference type="SAM" id="MobiDB-lite"/>
    </source>
</evidence>
<feature type="compositionally biased region" description="Polar residues" evidence="1">
    <location>
        <begin position="301"/>
        <end position="310"/>
    </location>
</feature>
<accession>A0AAD2FAU6</accession>
<feature type="region of interest" description="Disordered" evidence="1">
    <location>
        <begin position="1"/>
        <end position="243"/>
    </location>
</feature>
<feature type="compositionally biased region" description="Basic residues" evidence="1">
    <location>
        <begin position="9"/>
        <end position="18"/>
    </location>
</feature>
<feature type="compositionally biased region" description="Polar residues" evidence="1">
    <location>
        <begin position="1096"/>
        <end position="1107"/>
    </location>
</feature>
<feature type="region of interest" description="Disordered" evidence="1">
    <location>
        <begin position="548"/>
        <end position="714"/>
    </location>
</feature>
<feature type="compositionally biased region" description="Basic and acidic residues" evidence="1">
    <location>
        <begin position="863"/>
        <end position="874"/>
    </location>
</feature>
<feature type="region of interest" description="Disordered" evidence="1">
    <location>
        <begin position="262"/>
        <end position="313"/>
    </location>
</feature>
<feature type="compositionally biased region" description="Polar residues" evidence="1">
    <location>
        <begin position="175"/>
        <end position="186"/>
    </location>
</feature>
<feature type="region of interest" description="Disordered" evidence="1">
    <location>
        <begin position="841"/>
        <end position="923"/>
    </location>
</feature>
<feature type="compositionally biased region" description="Low complexity" evidence="1">
    <location>
        <begin position="566"/>
        <end position="576"/>
    </location>
</feature>
<feature type="compositionally biased region" description="Low complexity" evidence="1">
    <location>
        <begin position="1085"/>
        <end position="1095"/>
    </location>
</feature>
<feature type="compositionally biased region" description="Basic and acidic residues" evidence="1">
    <location>
        <begin position="291"/>
        <end position="300"/>
    </location>
</feature>
<feature type="region of interest" description="Disordered" evidence="1">
    <location>
        <begin position="516"/>
        <end position="536"/>
    </location>
</feature>
<protein>
    <submittedName>
        <fullName evidence="2">Uncharacterized protein</fullName>
    </submittedName>
</protein>